<evidence type="ECO:0000313" key="1">
    <source>
        <dbReference type="EMBL" id="GAI39322.1"/>
    </source>
</evidence>
<gene>
    <name evidence="1" type="ORF">S06H3_38777</name>
</gene>
<accession>X1N5M3</accession>
<comment type="caution">
    <text evidence="1">The sequence shown here is derived from an EMBL/GenBank/DDBJ whole genome shotgun (WGS) entry which is preliminary data.</text>
</comment>
<sequence length="50" mass="5610">MSANKITIICLCGHDVVLCLDGYSKEFFGYCSGCDRGWKLKAVKPKERKP</sequence>
<dbReference type="EMBL" id="BARV01023662">
    <property type="protein sequence ID" value="GAI39322.1"/>
    <property type="molecule type" value="Genomic_DNA"/>
</dbReference>
<reference evidence="1" key="1">
    <citation type="journal article" date="2014" name="Front. Microbiol.">
        <title>High frequency of phylogenetically diverse reductive dehalogenase-homologous genes in deep subseafloor sedimentary metagenomes.</title>
        <authorList>
            <person name="Kawai M."/>
            <person name="Futagami T."/>
            <person name="Toyoda A."/>
            <person name="Takaki Y."/>
            <person name="Nishi S."/>
            <person name="Hori S."/>
            <person name="Arai W."/>
            <person name="Tsubouchi T."/>
            <person name="Morono Y."/>
            <person name="Uchiyama I."/>
            <person name="Ito T."/>
            <person name="Fujiyama A."/>
            <person name="Inagaki F."/>
            <person name="Takami H."/>
        </authorList>
    </citation>
    <scope>NUCLEOTIDE SEQUENCE</scope>
    <source>
        <strain evidence="1">Expedition CK06-06</strain>
    </source>
</reference>
<name>X1N5M3_9ZZZZ</name>
<dbReference type="AlphaFoldDB" id="X1N5M3"/>
<organism evidence="1">
    <name type="scientific">marine sediment metagenome</name>
    <dbReference type="NCBI Taxonomy" id="412755"/>
    <lineage>
        <taxon>unclassified sequences</taxon>
        <taxon>metagenomes</taxon>
        <taxon>ecological metagenomes</taxon>
    </lineage>
</organism>
<proteinExistence type="predicted"/>
<protein>
    <submittedName>
        <fullName evidence="1">Uncharacterized protein</fullName>
    </submittedName>
</protein>